<feature type="transmembrane region" description="Helical" evidence="1">
    <location>
        <begin position="190"/>
        <end position="212"/>
    </location>
</feature>
<proteinExistence type="predicted"/>
<dbReference type="EMBL" id="CP012752">
    <property type="protein sequence ID" value="ALG06386.1"/>
    <property type="molecule type" value="Genomic_DNA"/>
</dbReference>
<evidence type="ECO:0000313" key="3">
    <source>
        <dbReference type="Proteomes" id="UP000063699"/>
    </source>
</evidence>
<organism evidence="2 3">
    <name type="scientific">Kibdelosporangium phytohabitans</name>
    <dbReference type="NCBI Taxonomy" id="860235"/>
    <lineage>
        <taxon>Bacteria</taxon>
        <taxon>Bacillati</taxon>
        <taxon>Actinomycetota</taxon>
        <taxon>Actinomycetes</taxon>
        <taxon>Pseudonocardiales</taxon>
        <taxon>Pseudonocardiaceae</taxon>
        <taxon>Kibdelosporangium</taxon>
    </lineage>
</organism>
<keyword evidence="1" id="KW-0812">Transmembrane</keyword>
<dbReference type="KEGG" id="kphy:AOZ06_05105"/>
<dbReference type="Proteomes" id="UP000063699">
    <property type="component" value="Chromosome"/>
</dbReference>
<gene>
    <name evidence="2" type="ORF">AOZ06_05105</name>
</gene>
<keyword evidence="1" id="KW-1133">Transmembrane helix</keyword>
<keyword evidence="1" id="KW-0472">Membrane</keyword>
<evidence type="ECO:0000313" key="2">
    <source>
        <dbReference type="EMBL" id="ALG06386.1"/>
    </source>
</evidence>
<dbReference type="RefSeq" id="WP_054288362.1">
    <property type="nucleotide sequence ID" value="NZ_CP012752.1"/>
</dbReference>
<evidence type="ECO:0000256" key="1">
    <source>
        <dbReference type="SAM" id="Phobius"/>
    </source>
</evidence>
<feature type="transmembrane region" description="Helical" evidence="1">
    <location>
        <begin position="16"/>
        <end position="37"/>
    </location>
</feature>
<name>A0A0N9HWC6_9PSEU</name>
<protein>
    <submittedName>
        <fullName evidence="2">Uncharacterized protein</fullName>
    </submittedName>
</protein>
<keyword evidence="3" id="KW-1185">Reference proteome</keyword>
<dbReference type="STRING" id="860235.AOZ06_05105"/>
<dbReference type="OrthoDB" id="529448at2"/>
<feature type="transmembrane region" description="Helical" evidence="1">
    <location>
        <begin position="64"/>
        <end position="86"/>
    </location>
</feature>
<dbReference type="AlphaFoldDB" id="A0A0N9HWC6"/>
<accession>A0A0N9HWC6</accession>
<reference evidence="2 3" key="1">
    <citation type="submission" date="2015-07" db="EMBL/GenBank/DDBJ databases">
        <title>Genome sequencing of Kibdelosporangium phytohabitans.</title>
        <authorList>
            <person name="Qin S."/>
            <person name="Xing K."/>
        </authorList>
    </citation>
    <scope>NUCLEOTIDE SEQUENCE [LARGE SCALE GENOMIC DNA]</scope>
    <source>
        <strain evidence="2 3">KLBMP1111</strain>
    </source>
</reference>
<sequence>MGGFLSELGKNLAKQWVSLLVVPGCLFIATVAFGLALGHRRWWEVSRATKWVTTIDTGPRGVGVLTLVLVVLLITAAAAGLLAQAIGTVVERLWLAQRWERWPRPIRAIAAAVTRVRAGRWTGHPDAAPRRPTWIGDRALVPTKRVHAAYRMDLPVVWPALWLHLPDNTRAEITSARLAYSTSAALAGWGVLYVAAAAVWWPALLVVIAVWITAWVRARQSIDTYARLIEAAVHLHSPDLARVLGFEQEGPLTRDTGARLTYLLSARNDHHTVRDAVLEVRPQGPTG</sequence>